<organism evidence="1">
    <name type="scientific">marine sediment metagenome</name>
    <dbReference type="NCBI Taxonomy" id="412755"/>
    <lineage>
        <taxon>unclassified sequences</taxon>
        <taxon>metagenomes</taxon>
        <taxon>ecological metagenomes</taxon>
    </lineage>
</organism>
<protein>
    <submittedName>
        <fullName evidence="1">Uncharacterized protein</fullName>
    </submittedName>
</protein>
<proteinExistence type="predicted"/>
<evidence type="ECO:0000313" key="1">
    <source>
        <dbReference type="EMBL" id="KKK52179.1"/>
    </source>
</evidence>
<name>A0A0F8YDH3_9ZZZZ</name>
<dbReference type="AlphaFoldDB" id="A0A0F8YDH3"/>
<dbReference type="EMBL" id="LAZR01067152">
    <property type="protein sequence ID" value="KKK52179.1"/>
    <property type="molecule type" value="Genomic_DNA"/>
</dbReference>
<comment type="caution">
    <text evidence="1">The sequence shown here is derived from an EMBL/GenBank/DDBJ whole genome shotgun (WGS) entry which is preliminary data.</text>
</comment>
<gene>
    <name evidence="1" type="ORF">LCGC14_3107530</name>
</gene>
<accession>A0A0F8YDH3</accession>
<sequence>MVQSLKSETSPLPSTQGEWIVVDWETGKEVGKSGGRRFIANQMNRYNSGDLVPAPERRAPLLPVEEKVTLNVRQMLTTVMKSVSKATAKAYLQG</sequence>
<feature type="non-terminal residue" evidence="1">
    <location>
        <position position="94"/>
    </location>
</feature>
<reference evidence="1" key="1">
    <citation type="journal article" date="2015" name="Nature">
        <title>Complex archaea that bridge the gap between prokaryotes and eukaryotes.</title>
        <authorList>
            <person name="Spang A."/>
            <person name="Saw J.H."/>
            <person name="Jorgensen S.L."/>
            <person name="Zaremba-Niedzwiedzka K."/>
            <person name="Martijn J."/>
            <person name="Lind A.E."/>
            <person name="van Eijk R."/>
            <person name="Schleper C."/>
            <person name="Guy L."/>
            <person name="Ettema T.J."/>
        </authorList>
    </citation>
    <scope>NUCLEOTIDE SEQUENCE</scope>
</reference>